<dbReference type="EMBL" id="JACOPN010000001">
    <property type="protein sequence ID" value="MBC5715989.1"/>
    <property type="molecule type" value="Genomic_DNA"/>
</dbReference>
<evidence type="ECO:0000259" key="5">
    <source>
        <dbReference type="Pfam" id="PF00389"/>
    </source>
</evidence>
<dbReference type="PANTHER" id="PTHR42789">
    <property type="entry name" value="D-ISOMER SPECIFIC 2-HYDROXYACID DEHYDROGENASE FAMILY PROTEIN (AFU_ORTHOLOGUE AFUA_6G10090)"/>
    <property type="match status" value="1"/>
</dbReference>
<dbReference type="PROSITE" id="PS00671">
    <property type="entry name" value="D_2_HYDROXYACID_DH_3"/>
    <property type="match status" value="1"/>
</dbReference>
<dbReference type="GO" id="GO:0051287">
    <property type="term" value="F:NAD binding"/>
    <property type="evidence" value="ECO:0007669"/>
    <property type="project" value="InterPro"/>
</dbReference>
<evidence type="ECO:0000256" key="4">
    <source>
        <dbReference type="RuleBase" id="RU003719"/>
    </source>
</evidence>
<dbReference type="PANTHER" id="PTHR42789:SF1">
    <property type="entry name" value="D-ISOMER SPECIFIC 2-HYDROXYACID DEHYDROGENASE FAMILY PROTEIN (AFU_ORTHOLOGUE AFUA_6G10090)"/>
    <property type="match status" value="1"/>
</dbReference>
<dbReference type="SUPFAM" id="SSF52283">
    <property type="entry name" value="Formate/glycerate dehydrogenase catalytic domain-like"/>
    <property type="match status" value="1"/>
</dbReference>
<evidence type="ECO:0000256" key="1">
    <source>
        <dbReference type="ARBA" id="ARBA00005854"/>
    </source>
</evidence>
<feature type="domain" description="D-isomer specific 2-hydroxyacid dehydrogenase NAD-binding" evidence="6">
    <location>
        <begin position="109"/>
        <end position="286"/>
    </location>
</feature>
<evidence type="ECO:0000256" key="3">
    <source>
        <dbReference type="ARBA" id="ARBA00023027"/>
    </source>
</evidence>
<proteinExistence type="inferred from homology"/>
<keyword evidence="8" id="KW-1185">Reference proteome</keyword>
<protein>
    <submittedName>
        <fullName evidence="7">Hydroxyacid dehydrogenase</fullName>
    </submittedName>
</protein>
<dbReference type="InterPro" id="IPR029753">
    <property type="entry name" value="D-isomer_DH_CS"/>
</dbReference>
<dbReference type="CDD" id="cd12173">
    <property type="entry name" value="PGDH_4"/>
    <property type="match status" value="1"/>
</dbReference>
<dbReference type="InterPro" id="IPR050857">
    <property type="entry name" value="D-2-hydroxyacid_DH"/>
</dbReference>
<evidence type="ECO:0000259" key="6">
    <source>
        <dbReference type="Pfam" id="PF02826"/>
    </source>
</evidence>
<accession>A0A8J6J1N3</accession>
<sequence length="321" mass="35981">MSKHNVLLIHPTIQPNGVAYFEENANVFYAPDGQEDTLIRCMNKHQIEAVALRCEPITRRIMDAVPTLKVIGMHGVGVDHIDVKSATQHGIRVLNVPDANYLSVAEHTMMFLLALSRSLGINDRSVRDDAWYSREQRYTMEIYQKNLLIVGFGRIGKTVAKRAQAFDMHVMAYDGFVPQQAMEELGVEKVDRLEDGLAVADFVTLHVPLTPETRAMMSDEQFKQMKNSAYVINMGRGPVVDEDALVRALEAGEIAGAGLDVLETEPPRADHPLFHMHQVLLTPHIGGDTIEAKRRTSDILSRTVLEALDGKDTYNWLNRPK</sequence>
<dbReference type="Proteomes" id="UP000602260">
    <property type="component" value="Unassembled WGS sequence"/>
</dbReference>
<dbReference type="InterPro" id="IPR006139">
    <property type="entry name" value="D-isomer_2_OHA_DH_cat_dom"/>
</dbReference>
<dbReference type="Pfam" id="PF00389">
    <property type="entry name" value="2-Hacid_dh"/>
    <property type="match status" value="1"/>
</dbReference>
<dbReference type="InterPro" id="IPR006140">
    <property type="entry name" value="D-isomer_DH_NAD-bd"/>
</dbReference>
<reference evidence="7" key="1">
    <citation type="submission" date="2020-08" db="EMBL/GenBank/DDBJ databases">
        <title>Genome public.</title>
        <authorList>
            <person name="Liu C."/>
            <person name="Sun Q."/>
        </authorList>
    </citation>
    <scope>NUCLEOTIDE SEQUENCE</scope>
    <source>
        <strain evidence="7">BX5</strain>
    </source>
</reference>
<comment type="similarity">
    <text evidence="1 4">Belongs to the D-isomer specific 2-hydroxyacid dehydrogenase family.</text>
</comment>
<dbReference type="GO" id="GO:0016616">
    <property type="term" value="F:oxidoreductase activity, acting on the CH-OH group of donors, NAD or NADP as acceptor"/>
    <property type="evidence" value="ECO:0007669"/>
    <property type="project" value="InterPro"/>
</dbReference>
<gene>
    <name evidence="7" type="ORF">H8S55_01375</name>
</gene>
<dbReference type="InterPro" id="IPR036291">
    <property type="entry name" value="NAD(P)-bd_dom_sf"/>
</dbReference>
<organism evidence="7 8">
    <name type="scientific">Flintibacter faecis</name>
    <dbReference type="NCBI Taxonomy" id="2763047"/>
    <lineage>
        <taxon>Bacteria</taxon>
        <taxon>Bacillati</taxon>
        <taxon>Bacillota</taxon>
        <taxon>Clostridia</taxon>
        <taxon>Eubacteriales</taxon>
        <taxon>Flintibacter</taxon>
    </lineage>
</organism>
<comment type="caution">
    <text evidence="7">The sequence shown here is derived from an EMBL/GenBank/DDBJ whole genome shotgun (WGS) entry which is preliminary data.</text>
</comment>
<dbReference type="FunFam" id="3.40.50.720:FF:000203">
    <property type="entry name" value="D-3-phosphoglycerate dehydrogenase (SerA)"/>
    <property type="match status" value="1"/>
</dbReference>
<feature type="domain" description="D-isomer specific 2-hydroxyacid dehydrogenase catalytic" evidence="5">
    <location>
        <begin position="7"/>
        <end position="315"/>
    </location>
</feature>
<name>A0A8J6J1N3_9FIRM</name>
<evidence type="ECO:0000313" key="7">
    <source>
        <dbReference type="EMBL" id="MBC5715989.1"/>
    </source>
</evidence>
<dbReference type="RefSeq" id="WP_186877490.1">
    <property type="nucleotide sequence ID" value="NZ_JACOPN010000001.1"/>
</dbReference>
<evidence type="ECO:0000313" key="8">
    <source>
        <dbReference type="Proteomes" id="UP000602260"/>
    </source>
</evidence>
<keyword evidence="2 4" id="KW-0560">Oxidoreductase</keyword>
<evidence type="ECO:0000256" key="2">
    <source>
        <dbReference type="ARBA" id="ARBA00023002"/>
    </source>
</evidence>
<dbReference type="Pfam" id="PF02826">
    <property type="entry name" value="2-Hacid_dh_C"/>
    <property type="match status" value="1"/>
</dbReference>
<dbReference type="SUPFAM" id="SSF51735">
    <property type="entry name" value="NAD(P)-binding Rossmann-fold domains"/>
    <property type="match status" value="1"/>
</dbReference>
<dbReference type="Gene3D" id="3.40.50.720">
    <property type="entry name" value="NAD(P)-binding Rossmann-like Domain"/>
    <property type="match status" value="2"/>
</dbReference>
<keyword evidence="3" id="KW-0520">NAD</keyword>
<dbReference type="AlphaFoldDB" id="A0A8J6J1N3"/>